<evidence type="ECO:0000256" key="1">
    <source>
        <dbReference type="ARBA" id="ARBA00000448"/>
    </source>
</evidence>
<evidence type="ECO:0000256" key="8">
    <source>
        <dbReference type="ARBA" id="ARBA00023180"/>
    </source>
</evidence>
<feature type="signal peptide" evidence="12">
    <location>
        <begin position="1"/>
        <end position="22"/>
    </location>
</feature>
<evidence type="ECO:0000256" key="5">
    <source>
        <dbReference type="ARBA" id="ARBA00022729"/>
    </source>
</evidence>
<evidence type="ECO:0000313" key="15">
    <source>
        <dbReference type="Proteomes" id="UP001201262"/>
    </source>
</evidence>
<dbReference type="SUPFAM" id="SSF52279">
    <property type="entry name" value="Beta-D-glucan exohydrolase, C-terminal domain"/>
    <property type="match status" value="1"/>
</dbReference>
<dbReference type="FunFam" id="2.60.40.10:FF:000495">
    <property type="entry name" value="Periplasmic beta-glucosidase"/>
    <property type="match status" value="1"/>
</dbReference>
<dbReference type="InterPro" id="IPR001764">
    <property type="entry name" value="Glyco_hydro_3_N"/>
</dbReference>
<dbReference type="PANTHER" id="PTHR30620:SF117">
    <property type="entry name" value="BETA-1,4-XYLOSIDASE (EUROFUNG)"/>
    <property type="match status" value="1"/>
</dbReference>
<dbReference type="GO" id="GO:0030245">
    <property type="term" value="P:cellulose catabolic process"/>
    <property type="evidence" value="ECO:0007669"/>
    <property type="project" value="UniProtKB-KW"/>
</dbReference>
<evidence type="ECO:0000256" key="2">
    <source>
        <dbReference type="ARBA" id="ARBA00004987"/>
    </source>
</evidence>
<dbReference type="PANTHER" id="PTHR30620">
    <property type="entry name" value="PERIPLASMIC BETA-GLUCOSIDASE-RELATED"/>
    <property type="match status" value="1"/>
</dbReference>
<dbReference type="Proteomes" id="UP001201262">
    <property type="component" value="Unassembled WGS sequence"/>
</dbReference>
<name>A0AAD4KXP3_9EURO</name>
<dbReference type="Pfam" id="PF01915">
    <property type="entry name" value="Glyco_hydro_3_C"/>
    <property type="match status" value="1"/>
</dbReference>
<dbReference type="Pfam" id="PF14310">
    <property type="entry name" value="Fn3-like"/>
    <property type="match status" value="1"/>
</dbReference>
<keyword evidence="8" id="KW-0325">Glycoprotein</keyword>
<dbReference type="InterPro" id="IPR002772">
    <property type="entry name" value="Glyco_hydro_3_C"/>
</dbReference>
<evidence type="ECO:0000259" key="13">
    <source>
        <dbReference type="SMART" id="SM01217"/>
    </source>
</evidence>
<dbReference type="FunFam" id="3.20.20.300:FF:000007">
    <property type="entry name" value="Lysosomal beta glucosidase"/>
    <property type="match status" value="1"/>
</dbReference>
<evidence type="ECO:0000256" key="3">
    <source>
        <dbReference type="ARBA" id="ARBA00005336"/>
    </source>
</evidence>
<accession>A0AAD4KXP3</accession>
<dbReference type="Gene3D" id="3.40.50.1700">
    <property type="entry name" value="Glycoside hydrolase family 3 C-terminal domain"/>
    <property type="match status" value="1"/>
</dbReference>
<keyword evidence="10" id="KW-0326">Glycosidase</keyword>
<dbReference type="InterPro" id="IPR036962">
    <property type="entry name" value="Glyco_hydro_3_N_sf"/>
</dbReference>
<keyword evidence="11" id="KW-0624">Polysaccharide degradation</keyword>
<reference evidence="14" key="1">
    <citation type="submission" date="2021-12" db="EMBL/GenBank/DDBJ databases">
        <title>Convergent genome expansion in fungi linked to evolution of root-endophyte symbiosis.</title>
        <authorList>
            <consortium name="DOE Joint Genome Institute"/>
            <person name="Ke Y.-H."/>
            <person name="Bonito G."/>
            <person name="Liao H.-L."/>
            <person name="Looney B."/>
            <person name="Rojas-Flechas A."/>
            <person name="Nash J."/>
            <person name="Hameed K."/>
            <person name="Schadt C."/>
            <person name="Martin F."/>
            <person name="Crous P.W."/>
            <person name="Miettinen O."/>
            <person name="Magnuson J.K."/>
            <person name="Labbe J."/>
            <person name="Jacobson D."/>
            <person name="Doktycz M.J."/>
            <person name="Veneault-Fourrey C."/>
            <person name="Kuo A."/>
            <person name="Mondo S."/>
            <person name="Calhoun S."/>
            <person name="Riley R."/>
            <person name="Ohm R."/>
            <person name="LaButti K."/>
            <person name="Andreopoulos B."/>
            <person name="Pangilinan J."/>
            <person name="Nolan M."/>
            <person name="Tritt A."/>
            <person name="Clum A."/>
            <person name="Lipzen A."/>
            <person name="Daum C."/>
            <person name="Barry K."/>
            <person name="Grigoriev I.V."/>
            <person name="Vilgalys R."/>
        </authorList>
    </citation>
    <scope>NUCLEOTIDE SEQUENCE</scope>
    <source>
        <strain evidence="14">PMI_201</strain>
    </source>
</reference>
<dbReference type="GO" id="GO:0008422">
    <property type="term" value="F:beta-glucosidase activity"/>
    <property type="evidence" value="ECO:0007669"/>
    <property type="project" value="UniProtKB-EC"/>
</dbReference>
<dbReference type="PRINTS" id="PR00133">
    <property type="entry name" value="GLHYDRLASE3"/>
</dbReference>
<dbReference type="EC" id="3.2.1.21" evidence="4"/>
<dbReference type="SMART" id="SM01217">
    <property type="entry name" value="Fn3_like"/>
    <property type="match status" value="1"/>
</dbReference>
<evidence type="ECO:0000256" key="6">
    <source>
        <dbReference type="ARBA" id="ARBA00022801"/>
    </source>
</evidence>
<dbReference type="Pfam" id="PF00933">
    <property type="entry name" value="Glyco_hydro_3"/>
    <property type="match status" value="1"/>
</dbReference>
<evidence type="ECO:0000256" key="10">
    <source>
        <dbReference type="ARBA" id="ARBA00023295"/>
    </source>
</evidence>
<evidence type="ECO:0000256" key="12">
    <source>
        <dbReference type="SAM" id="SignalP"/>
    </source>
</evidence>
<keyword evidence="15" id="KW-1185">Reference proteome</keyword>
<organism evidence="14 15">
    <name type="scientific">Talaromyces proteolyticus</name>
    <dbReference type="NCBI Taxonomy" id="1131652"/>
    <lineage>
        <taxon>Eukaryota</taxon>
        <taxon>Fungi</taxon>
        <taxon>Dikarya</taxon>
        <taxon>Ascomycota</taxon>
        <taxon>Pezizomycotina</taxon>
        <taxon>Eurotiomycetes</taxon>
        <taxon>Eurotiomycetidae</taxon>
        <taxon>Eurotiales</taxon>
        <taxon>Trichocomaceae</taxon>
        <taxon>Talaromyces</taxon>
        <taxon>Talaromyces sect. Bacilispori</taxon>
    </lineage>
</organism>
<dbReference type="FunFam" id="3.40.50.1700:FF:000009">
    <property type="entry name" value="Periplasmic beta-glucosidase"/>
    <property type="match status" value="1"/>
</dbReference>
<keyword evidence="7" id="KW-0136">Cellulose degradation</keyword>
<feature type="domain" description="Fibronectin type III-like" evidence="13">
    <location>
        <begin position="708"/>
        <end position="777"/>
    </location>
</feature>
<feature type="chain" id="PRO_5042077722" description="beta-glucosidase" evidence="12">
    <location>
        <begin position="23"/>
        <end position="789"/>
    </location>
</feature>
<keyword evidence="6" id="KW-0378">Hydrolase</keyword>
<dbReference type="RefSeq" id="XP_046075820.1">
    <property type="nucleotide sequence ID" value="XM_046210668.1"/>
</dbReference>
<proteinExistence type="inferred from homology"/>
<evidence type="ECO:0000256" key="11">
    <source>
        <dbReference type="ARBA" id="ARBA00023326"/>
    </source>
</evidence>
<dbReference type="GeneID" id="70240955"/>
<protein>
    <recommendedName>
        <fullName evidence="4">beta-glucosidase</fullName>
        <ecNumber evidence="4">3.2.1.21</ecNumber>
    </recommendedName>
</protein>
<keyword evidence="5 12" id="KW-0732">Signal</keyword>
<comment type="catalytic activity">
    <reaction evidence="1">
        <text>Hydrolysis of terminal, non-reducing beta-D-glucosyl residues with release of beta-D-glucose.</text>
        <dbReference type="EC" id="3.2.1.21"/>
    </reaction>
</comment>
<evidence type="ECO:0000256" key="7">
    <source>
        <dbReference type="ARBA" id="ARBA00023001"/>
    </source>
</evidence>
<evidence type="ECO:0000256" key="4">
    <source>
        <dbReference type="ARBA" id="ARBA00012744"/>
    </source>
</evidence>
<dbReference type="InterPro" id="IPR017853">
    <property type="entry name" value="GH"/>
</dbReference>
<dbReference type="InterPro" id="IPR013783">
    <property type="entry name" value="Ig-like_fold"/>
</dbReference>
<dbReference type="Gene3D" id="3.20.20.300">
    <property type="entry name" value="Glycoside hydrolase, family 3, N-terminal domain"/>
    <property type="match status" value="1"/>
</dbReference>
<dbReference type="AlphaFoldDB" id="A0AAD4KXP3"/>
<dbReference type="InterPro" id="IPR051915">
    <property type="entry name" value="Cellulose_Degrad_GH3"/>
</dbReference>
<gene>
    <name evidence="14" type="ORF">BGW36DRAFT_289469</name>
</gene>
<dbReference type="Gene3D" id="2.60.40.10">
    <property type="entry name" value="Immunoglobulins"/>
    <property type="match status" value="1"/>
</dbReference>
<dbReference type="InterPro" id="IPR036881">
    <property type="entry name" value="Glyco_hydro_3_C_sf"/>
</dbReference>
<dbReference type="InterPro" id="IPR026891">
    <property type="entry name" value="Fn3-like"/>
</dbReference>
<comment type="caution">
    <text evidence="14">The sequence shown here is derived from an EMBL/GenBank/DDBJ whole genome shotgun (WGS) entry which is preliminary data.</text>
</comment>
<sequence length="789" mass="85286">MVKITSFVTLGLAVCTAASVTGNNTKPKYKDASAPVEERVSDLLSRMTIEEKTAQLIQGDISNWMNTTTGTFNRSGLVDNMKIKAGSFYVGYPSPTSWIVENIKNGQDYLLNQTRLGIPAIVQSEGIHGFLLLNATIFNSPIGYASAWDPEVQSTRNNIAMLVQEMAKVIAREAAAIGVNQVFAPVADVARELRYGRVEECFTEDPYLSGEMSYSVVTGLQSLNVSATVKHFLGYAAPEQGLNTGPVHGGERELRTTWMPSFKRAIVDAGAWGIMGAYHSYDGLPAVTDSEMLTDLLRGEWNYKYWVISDSGATDRVCTAFRMCETNPIDSDAVTLAVLPAGTDVEMGGGSFNFEQIPKLVSEGRLDIATVNTAVSRILRTKFEMGLFEQPYPSSVANHSWSSLIHTPEAVELARTLDRESIILLENHNNSLPLKKSGSIAVIGPMAHGFINYGDYVVNGSQYHGVTPLDGIKAAVGDSATINYAQGCERWSNNQSGFPEAVAAAKKSDVAVVVVGTWSRDQYELWAGYNATTGEHVDVNSLNLVGAQADLVRAIADTGIPTVVIFSSGKPITEPWIANSTSALVQQFYPSEQGGNALADVLFGDYNPSGRLSVSFPYDVGSLPAYYDYLASGRAIGDSGHVDANGTIAFGHQYVIGTPEPWYPFGYGKSYSTFSYSGLSLNKANATVSDTITAEVQVTNTSPVDGKEVVQLYVVDNIASVDVPNRRLKGFKKVAIKAGKKATVQINFAVKDLGLWNRKMQYTVEPGQFTIQIARSATDIIGNATLYVS</sequence>
<dbReference type="EMBL" id="JAJTJA010000003">
    <property type="protein sequence ID" value="KAH8702444.1"/>
    <property type="molecule type" value="Genomic_DNA"/>
</dbReference>
<comment type="pathway">
    <text evidence="2">Glycan metabolism; cellulose degradation.</text>
</comment>
<dbReference type="SUPFAM" id="SSF51445">
    <property type="entry name" value="(Trans)glycosidases"/>
    <property type="match status" value="1"/>
</dbReference>
<keyword evidence="9" id="KW-0119">Carbohydrate metabolism</keyword>
<evidence type="ECO:0000256" key="9">
    <source>
        <dbReference type="ARBA" id="ARBA00023277"/>
    </source>
</evidence>
<evidence type="ECO:0000313" key="14">
    <source>
        <dbReference type="EMBL" id="KAH8702444.1"/>
    </source>
</evidence>
<comment type="similarity">
    <text evidence="3">Belongs to the glycosyl hydrolase 3 family.</text>
</comment>